<protein>
    <submittedName>
        <fullName evidence="1">Uncharacterized protein</fullName>
    </submittedName>
</protein>
<proteinExistence type="predicted"/>
<sequence>MIGQPAQKEGAITYTSKPSLVQNDGYLLSTSTVMMGAATSTGLFRPKSNEQLSNSSTPICKVAVHYDNKQHISNVGSCTDYGTVTRGNKLLIQTSFDSTLHPAAKLSNGKNHVMGSMRVYIGPY</sequence>
<dbReference type="Proteomes" id="UP000800235">
    <property type="component" value="Unassembled WGS sequence"/>
</dbReference>
<keyword evidence="2" id="KW-1185">Reference proteome</keyword>
<name>A0A9P4U3T5_9PEZI</name>
<comment type="caution">
    <text evidence="1">The sequence shown here is derived from an EMBL/GenBank/DDBJ whole genome shotgun (WGS) entry which is preliminary data.</text>
</comment>
<gene>
    <name evidence="1" type="ORF">EJ08DRAFT_645635</name>
</gene>
<organism evidence="1 2">
    <name type="scientific">Tothia fuscella</name>
    <dbReference type="NCBI Taxonomy" id="1048955"/>
    <lineage>
        <taxon>Eukaryota</taxon>
        <taxon>Fungi</taxon>
        <taxon>Dikarya</taxon>
        <taxon>Ascomycota</taxon>
        <taxon>Pezizomycotina</taxon>
        <taxon>Dothideomycetes</taxon>
        <taxon>Pleosporomycetidae</taxon>
        <taxon>Venturiales</taxon>
        <taxon>Cylindrosympodiaceae</taxon>
        <taxon>Tothia</taxon>
    </lineage>
</organism>
<evidence type="ECO:0000313" key="2">
    <source>
        <dbReference type="Proteomes" id="UP000800235"/>
    </source>
</evidence>
<accession>A0A9P4U3T5</accession>
<dbReference type="AlphaFoldDB" id="A0A9P4U3T5"/>
<reference evidence="1" key="1">
    <citation type="journal article" date="2020" name="Stud. Mycol.">
        <title>101 Dothideomycetes genomes: a test case for predicting lifestyles and emergence of pathogens.</title>
        <authorList>
            <person name="Haridas S."/>
            <person name="Albert R."/>
            <person name="Binder M."/>
            <person name="Bloem J."/>
            <person name="Labutti K."/>
            <person name="Salamov A."/>
            <person name="Andreopoulos B."/>
            <person name="Baker S."/>
            <person name="Barry K."/>
            <person name="Bills G."/>
            <person name="Bluhm B."/>
            <person name="Cannon C."/>
            <person name="Castanera R."/>
            <person name="Culley D."/>
            <person name="Daum C."/>
            <person name="Ezra D."/>
            <person name="Gonzalez J."/>
            <person name="Henrissat B."/>
            <person name="Kuo A."/>
            <person name="Liang C."/>
            <person name="Lipzen A."/>
            <person name="Lutzoni F."/>
            <person name="Magnuson J."/>
            <person name="Mondo S."/>
            <person name="Nolan M."/>
            <person name="Ohm R."/>
            <person name="Pangilinan J."/>
            <person name="Park H.-J."/>
            <person name="Ramirez L."/>
            <person name="Alfaro M."/>
            <person name="Sun H."/>
            <person name="Tritt A."/>
            <person name="Yoshinaga Y."/>
            <person name="Zwiers L.-H."/>
            <person name="Turgeon B."/>
            <person name="Goodwin S."/>
            <person name="Spatafora J."/>
            <person name="Crous P."/>
            <person name="Grigoriev I."/>
        </authorList>
    </citation>
    <scope>NUCLEOTIDE SEQUENCE</scope>
    <source>
        <strain evidence="1">CBS 130266</strain>
    </source>
</reference>
<evidence type="ECO:0000313" key="1">
    <source>
        <dbReference type="EMBL" id="KAF2435277.1"/>
    </source>
</evidence>
<dbReference type="EMBL" id="MU007013">
    <property type="protein sequence ID" value="KAF2435277.1"/>
    <property type="molecule type" value="Genomic_DNA"/>
</dbReference>